<dbReference type="RefSeq" id="WP_379321557.1">
    <property type="nucleotide sequence ID" value="NZ_JBHTLM010000025.1"/>
</dbReference>
<evidence type="ECO:0000256" key="2">
    <source>
        <dbReference type="RuleBase" id="RU003679"/>
    </source>
</evidence>
<evidence type="ECO:0000313" key="5">
    <source>
        <dbReference type="Proteomes" id="UP001597262"/>
    </source>
</evidence>
<dbReference type="Proteomes" id="UP001597262">
    <property type="component" value="Unassembled WGS sequence"/>
</dbReference>
<sequence length="786" mass="89114">MSVYRIDASKDRKAIDYGKKYMQGENPSGERLGFTNYFMQKNGEPFFGICGEFHYSRYDENRWEDEIIKIKMGGINIVSTYIFWNVHEEIQGVFEWGGRRNLRRFVELCGKHGLYVIIRIGPFDHGEMRNGGLPDWLFGRPFEVRSNNEEYLKYVKALYEQISLQVQGLLYKQGGPIIGTQIENEHGHSAAQWALTTGISNQWMTQGEDGEAHLLKLKEMAIQAGIETPLYTCTGWGGANAPAAEMLPLWGGYSHWPWIYYEVDRYQGVREHPATPEYIYRDKHNNAIPTSYNFEPTYTPEDYPYACCEMGGGMTPFYKYRFDFPYISVPAMTGIKVAEGCNLLGYYMYHGGSNPKGKRDVFLNDLATPKISYDFNACIGEFGQLRESYHRTRLQHYFFQTFEKWMCLTKTILPGDTSAMDPSDTDTLRYAVRASEGSGLLFLNNYQDHAETHDMVVEDGVTVVTEHEEIRFPAKGALTLGKDGYAMLPYCFDLDGVMLKLAMAQPITRIEVDGTIYYFFVSPKGMPPEYAFVSSSFASMDSGAAKLFQVGDVTVVRPVIGDLGPITLTAADGRCVKLVTLTDEESLNFWTEDILGRKRVILTDGSLLVDSNQIKLETTDTEEISFRIFPGVDGLSLISGGELLERTQEGLFTAYRFRIPRRAARFDLKRVSKDRAVLSFSKDAFEGMKEALLRINYQGDIGYAFIDGELINDNFSNNNTWEIGLKQFSERLIEKGMYLYISPIRKGSTINSNTTMAGWSENAKELISELGDISIAPVYELILSRG</sequence>
<evidence type="ECO:0000259" key="3">
    <source>
        <dbReference type="Pfam" id="PF01301"/>
    </source>
</evidence>
<evidence type="ECO:0000313" key="4">
    <source>
        <dbReference type="EMBL" id="MFD1179131.1"/>
    </source>
</evidence>
<dbReference type="Pfam" id="PF01301">
    <property type="entry name" value="Glyco_hydro_35"/>
    <property type="match status" value="1"/>
</dbReference>
<dbReference type="Gene3D" id="3.20.20.80">
    <property type="entry name" value="Glycosidases"/>
    <property type="match status" value="1"/>
</dbReference>
<gene>
    <name evidence="4" type="ORF">ACFQ3W_22895</name>
</gene>
<reference evidence="5" key="1">
    <citation type="journal article" date="2019" name="Int. J. Syst. Evol. Microbiol.">
        <title>The Global Catalogue of Microorganisms (GCM) 10K type strain sequencing project: providing services to taxonomists for standard genome sequencing and annotation.</title>
        <authorList>
            <consortium name="The Broad Institute Genomics Platform"/>
            <consortium name="The Broad Institute Genome Sequencing Center for Infectious Disease"/>
            <person name="Wu L."/>
            <person name="Ma J."/>
        </authorList>
    </citation>
    <scope>NUCLEOTIDE SEQUENCE [LARGE SCALE GENOMIC DNA]</scope>
    <source>
        <strain evidence="5">CCUG 59189</strain>
    </source>
</reference>
<dbReference type="GO" id="GO:0004565">
    <property type="term" value="F:beta-galactosidase activity"/>
    <property type="evidence" value="ECO:0007669"/>
    <property type="project" value="UniProtKB-EC"/>
</dbReference>
<keyword evidence="4" id="KW-0378">Hydrolase</keyword>
<protein>
    <submittedName>
        <fullName evidence="4">Beta-galactosidase</fullName>
        <ecNumber evidence="4">3.2.1.23</ecNumber>
    </submittedName>
</protein>
<keyword evidence="5" id="KW-1185">Reference proteome</keyword>
<feature type="domain" description="Glycoside hydrolase 35 catalytic" evidence="3">
    <location>
        <begin position="41"/>
        <end position="394"/>
    </location>
</feature>
<dbReference type="InterPro" id="IPR031330">
    <property type="entry name" value="Gly_Hdrlase_35_cat"/>
</dbReference>
<comment type="caution">
    <text evidence="4">The sequence shown here is derived from an EMBL/GenBank/DDBJ whole genome shotgun (WGS) entry which is preliminary data.</text>
</comment>
<dbReference type="InterPro" id="IPR001944">
    <property type="entry name" value="Glycoside_Hdrlase_35"/>
</dbReference>
<dbReference type="PANTHER" id="PTHR23421">
    <property type="entry name" value="BETA-GALACTOSIDASE RELATED"/>
    <property type="match status" value="1"/>
</dbReference>
<evidence type="ECO:0000256" key="1">
    <source>
        <dbReference type="ARBA" id="ARBA00009809"/>
    </source>
</evidence>
<accession>A0ABW3S443</accession>
<organism evidence="4 5">
    <name type="scientific">Paenibacillus puldeungensis</name>
    <dbReference type="NCBI Taxonomy" id="696536"/>
    <lineage>
        <taxon>Bacteria</taxon>
        <taxon>Bacillati</taxon>
        <taxon>Bacillota</taxon>
        <taxon>Bacilli</taxon>
        <taxon>Bacillales</taxon>
        <taxon>Paenibacillaceae</taxon>
        <taxon>Paenibacillus</taxon>
    </lineage>
</organism>
<dbReference type="EMBL" id="JBHTLM010000025">
    <property type="protein sequence ID" value="MFD1179131.1"/>
    <property type="molecule type" value="Genomic_DNA"/>
</dbReference>
<name>A0ABW3S443_9BACL</name>
<dbReference type="PRINTS" id="PR00742">
    <property type="entry name" value="GLHYDRLASE35"/>
</dbReference>
<dbReference type="InterPro" id="IPR017853">
    <property type="entry name" value="GH"/>
</dbReference>
<dbReference type="SUPFAM" id="SSF51445">
    <property type="entry name" value="(Trans)glycosidases"/>
    <property type="match status" value="1"/>
</dbReference>
<keyword evidence="4" id="KW-0326">Glycosidase</keyword>
<proteinExistence type="inferred from homology"/>
<comment type="similarity">
    <text evidence="1 2">Belongs to the glycosyl hydrolase 35 family.</text>
</comment>
<dbReference type="EC" id="3.2.1.23" evidence="4"/>